<protein>
    <recommendedName>
        <fullName evidence="10">ABC transmembrane type-1 domain-containing protein</fullName>
    </recommendedName>
</protein>
<evidence type="ECO:0000256" key="8">
    <source>
        <dbReference type="ARBA" id="ARBA00023136"/>
    </source>
</evidence>
<accession>A0A3P7F424</accession>
<feature type="transmembrane region" description="Helical" evidence="9">
    <location>
        <begin position="89"/>
        <end position="106"/>
    </location>
</feature>
<dbReference type="PANTHER" id="PTHR24223">
    <property type="entry name" value="ATP-BINDING CASSETTE SUB-FAMILY C"/>
    <property type="match status" value="1"/>
</dbReference>
<keyword evidence="12" id="KW-1185">Reference proteome</keyword>
<evidence type="ECO:0000256" key="9">
    <source>
        <dbReference type="SAM" id="Phobius"/>
    </source>
</evidence>
<dbReference type="GO" id="GO:0016020">
    <property type="term" value="C:membrane"/>
    <property type="evidence" value="ECO:0007669"/>
    <property type="project" value="InterPro"/>
</dbReference>
<dbReference type="EMBL" id="UYSU01045796">
    <property type="protein sequence ID" value="VDM05342.1"/>
    <property type="molecule type" value="Genomic_DNA"/>
</dbReference>
<evidence type="ECO:0000256" key="5">
    <source>
        <dbReference type="ARBA" id="ARBA00022741"/>
    </source>
</evidence>
<evidence type="ECO:0000313" key="12">
    <source>
        <dbReference type="Proteomes" id="UP000275846"/>
    </source>
</evidence>
<feature type="domain" description="ABC transmembrane type-1" evidence="10">
    <location>
        <begin position="1"/>
        <end position="90"/>
    </location>
</feature>
<dbReference type="AlphaFoldDB" id="A0A3P7F424"/>
<dbReference type="STRING" id="70667.A0A3P7F424"/>
<dbReference type="PANTHER" id="PTHR24223:SF443">
    <property type="entry name" value="MULTIDRUG-RESISTANCE LIKE PROTEIN 1, ISOFORM I"/>
    <property type="match status" value="1"/>
</dbReference>
<dbReference type="Proteomes" id="UP000275846">
    <property type="component" value="Unassembled WGS sequence"/>
</dbReference>
<gene>
    <name evidence="11" type="ORF">SSLN_LOCUS18956</name>
</gene>
<dbReference type="SUPFAM" id="SSF90123">
    <property type="entry name" value="ABC transporter transmembrane region"/>
    <property type="match status" value="1"/>
</dbReference>
<evidence type="ECO:0000313" key="11">
    <source>
        <dbReference type="EMBL" id="VDM05342.1"/>
    </source>
</evidence>
<keyword evidence="6" id="KW-0067">ATP-binding</keyword>
<dbReference type="Gene3D" id="1.20.1560.10">
    <property type="entry name" value="ABC transporter type 1, transmembrane domain"/>
    <property type="match status" value="1"/>
</dbReference>
<dbReference type="GO" id="GO:0012505">
    <property type="term" value="C:endomembrane system"/>
    <property type="evidence" value="ECO:0007669"/>
    <property type="project" value="UniProtKB-SubCell"/>
</dbReference>
<evidence type="ECO:0000256" key="2">
    <source>
        <dbReference type="ARBA" id="ARBA00022448"/>
    </source>
</evidence>
<comment type="subcellular location">
    <subcellularLocation>
        <location evidence="1">Endomembrane system</location>
        <topology evidence="1">Multi-pass membrane protein</topology>
    </subcellularLocation>
</comment>
<dbReference type="OrthoDB" id="6500128at2759"/>
<keyword evidence="5" id="KW-0547">Nucleotide-binding</keyword>
<dbReference type="Pfam" id="PF00664">
    <property type="entry name" value="ABC_membrane"/>
    <property type="match status" value="1"/>
</dbReference>
<proteinExistence type="predicted"/>
<evidence type="ECO:0000256" key="7">
    <source>
        <dbReference type="ARBA" id="ARBA00022989"/>
    </source>
</evidence>
<dbReference type="GO" id="GO:0140359">
    <property type="term" value="F:ABC-type transporter activity"/>
    <property type="evidence" value="ECO:0007669"/>
    <property type="project" value="InterPro"/>
</dbReference>
<reference evidence="11 12" key="1">
    <citation type="submission" date="2018-11" db="EMBL/GenBank/DDBJ databases">
        <authorList>
            <consortium name="Pathogen Informatics"/>
        </authorList>
    </citation>
    <scope>NUCLEOTIDE SEQUENCE [LARGE SCALE GENOMIC DNA]</scope>
    <source>
        <strain evidence="11 12">NST_G2</strain>
    </source>
</reference>
<keyword evidence="8 9" id="KW-0472">Membrane</keyword>
<keyword evidence="2" id="KW-0813">Transport</keyword>
<feature type="transmembrane region" description="Helical" evidence="9">
    <location>
        <begin position="33"/>
        <end position="52"/>
    </location>
</feature>
<sequence length="116" mass="12635">MRLSSEARCQSTVGEITNLMSTDAQRFNYLMQYINMIWSAPLQITVALVLLWNELGPSILAGLAVLVVMIPSNAYIAKISKSIQDKIRIAGCLVLNIIAVFGRGGVGADQRENVVP</sequence>
<dbReference type="PROSITE" id="PS50929">
    <property type="entry name" value="ABC_TM1F"/>
    <property type="match status" value="1"/>
</dbReference>
<evidence type="ECO:0000256" key="1">
    <source>
        <dbReference type="ARBA" id="ARBA00004127"/>
    </source>
</evidence>
<evidence type="ECO:0000256" key="6">
    <source>
        <dbReference type="ARBA" id="ARBA00022840"/>
    </source>
</evidence>
<keyword evidence="3 9" id="KW-0812">Transmembrane</keyword>
<dbReference type="InterPro" id="IPR011527">
    <property type="entry name" value="ABC1_TM_dom"/>
</dbReference>
<evidence type="ECO:0000259" key="10">
    <source>
        <dbReference type="PROSITE" id="PS50929"/>
    </source>
</evidence>
<dbReference type="GO" id="GO:0005524">
    <property type="term" value="F:ATP binding"/>
    <property type="evidence" value="ECO:0007669"/>
    <property type="project" value="UniProtKB-KW"/>
</dbReference>
<feature type="transmembrane region" description="Helical" evidence="9">
    <location>
        <begin position="58"/>
        <end position="77"/>
    </location>
</feature>
<dbReference type="InterPro" id="IPR050173">
    <property type="entry name" value="ABC_transporter_C-like"/>
</dbReference>
<evidence type="ECO:0000256" key="3">
    <source>
        <dbReference type="ARBA" id="ARBA00022692"/>
    </source>
</evidence>
<evidence type="ECO:0000256" key="4">
    <source>
        <dbReference type="ARBA" id="ARBA00022737"/>
    </source>
</evidence>
<keyword evidence="4" id="KW-0677">Repeat</keyword>
<organism evidence="11 12">
    <name type="scientific">Schistocephalus solidus</name>
    <name type="common">Tapeworm</name>
    <dbReference type="NCBI Taxonomy" id="70667"/>
    <lineage>
        <taxon>Eukaryota</taxon>
        <taxon>Metazoa</taxon>
        <taxon>Spiralia</taxon>
        <taxon>Lophotrochozoa</taxon>
        <taxon>Platyhelminthes</taxon>
        <taxon>Cestoda</taxon>
        <taxon>Eucestoda</taxon>
        <taxon>Diphyllobothriidea</taxon>
        <taxon>Diphyllobothriidae</taxon>
        <taxon>Schistocephalus</taxon>
    </lineage>
</organism>
<name>A0A3P7F424_SCHSO</name>
<dbReference type="InterPro" id="IPR036640">
    <property type="entry name" value="ABC1_TM_sf"/>
</dbReference>
<keyword evidence="7 9" id="KW-1133">Transmembrane helix</keyword>